<protein>
    <submittedName>
        <fullName evidence="2">CzcE family metal-binding protein</fullName>
    </submittedName>
</protein>
<evidence type="ECO:0000313" key="2">
    <source>
        <dbReference type="EMBL" id="MDQ9168800.1"/>
    </source>
</evidence>
<accession>A0ABU1BIG9</accession>
<gene>
    <name evidence="2" type="ORF">Q8A64_00080</name>
</gene>
<feature type="signal peptide" evidence="1">
    <location>
        <begin position="1"/>
        <end position="19"/>
    </location>
</feature>
<keyword evidence="3" id="KW-1185">Reference proteome</keyword>
<dbReference type="RefSeq" id="WP_338434640.1">
    <property type="nucleotide sequence ID" value="NZ_JAUYVH010000001.1"/>
</dbReference>
<dbReference type="InterPro" id="IPR038674">
    <property type="entry name" value="CzcE_sf"/>
</dbReference>
<keyword evidence="1" id="KW-0732">Signal</keyword>
<evidence type="ECO:0000256" key="1">
    <source>
        <dbReference type="SAM" id="SignalP"/>
    </source>
</evidence>
<comment type="caution">
    <text evidence="2">The sequence shown here is derived from an EMBL/GenBank/DDBJ whole genome shotgun (WGS) entry which is preliminary data.</text>
</comment>
<feature type="chain" id="PRO_5045566728" evidence="1">
    <location>
        <begin position="20"/>
        <end position="115"/>
    </location>
</feature>
<proteinExistence type="predicted"/>
<dbReference type="Pfam" id="PF16986">
    <property type="entry name" value="CzcE"/>
    <property type="match status" value="1"/>
</dbReference>
<reference evidence="2 3" key="1">
    <citation type="submission" date="2023-08" db="EMBL/GenBank/DDBJ databases">
        <title>Oxalobacteraceae gen .nov., isolated from river sludge outside the plant.</title>
        <authorList>
            <person name="Zhao S.Y."/>
        </authorList>
    </citation>
    <scope>NUCLEOTIDE SEQUENCE [LARGE SCALE GENOMIC DNA]</scope>
    <source>
        <strain evidence="2 3">R-40</strain>
    </source>
</reference>
<dbReference type="EMBL" id="JAUYVH010000001">
    <property type="protein sequence ID" value="MDQ9168800.1"/>
    <property type="molecule type" value="Genomic_DNA"/>
</dbReference>
<name>A0ABU1BIG9_9BURK</name>
<sequence>MRSLLLSVCVIVLMGCASIGGEPPLDLLGNSAAVGTGVKTIVITPQTRHVNVTGGEIIDFRVGEKAFAWHFFVATTVSAFDLKRVAPPGMLDHSVIAYVAPDPRYCCRNGSDRGR</sequence>
<evidence type="ECO:0000313" key="3">
    <source>
        <dbReference type="Proteomes" id="UP001225596"/>
    </source>
</evidence>
<dbReference type="Gene3D" id="2.60.40.2280">
    <property type="entry name" value="Heavy-metal resistance protein CzcE"/>
    <property type="match status" value="1"/>
</dbReference>
<organism evidence="2 3">
    <name type="scientific">Keguizhuia sedimenti</name>
    <dbReference type="NCBI Taxonomy" id="3064264"/>
    <lineage>
        <taxon>Bacteria</taxon>
        <taxon>Pseudomonadati</taxon>
        <taxon>Pseudomonadota</taxon>
        <taxon>Betaproteobacteria</taxon>
        <taxon>Burkholderiales</taxon>
        <taxon>Oxalobacteraceae</taxon>
        <taxon>Keguizhuia</taxon>
    </lineage>
</organism>
<dbReference type="Proteomes" id="UP001225596">
    <property type="component" value="Unassembled WGS sequence"/>
</dbReference>
<dbReference type="InterPro" id="IPR031560">
    <property type="entry name" value="CzcE"/>
</dbReference>
<dbReference type="PROSITE" id="PS51257">
    <property type="entry name" value="PROKAR_LIPOPROTEIN"/>
    <property type="match status" value="1"/>
</dbReference>